<protein>
    <submittedName>
        <fullName evidence="2">Acyl carrier protein</fullName>
    </submittedName>
</protein>
<name>A0A7X6CX33_9ACTN</name>
<dbReference type="PROSITE" id="PS50075">
    <property type="entry name" value="CARRIER"/>
    <property type="match status" value="1"/>
</dbReference>
<feature type="domain" description="Carrier" evidence="1">
    <location>
        <begin position="1"/>
        <end position="76"/>
    </location>
</feature>
<dbReference type="EMBL" id="JAAVJD010000003">
    <property type="protein sequence ID" value="NJQ04187.1"/>
    <property type="molecule type" value="Genomic_DNA"/>
</dbReference>
<dbReference type="Pfam" id="PF00550">
    <property type="entry name" value="PP-binding"/>
    <property type="match status" value="1"/>
</dbReference>
<evidence type="ECO:0000313" key="2">
    <source>
        <dbReference type="EMBL" id="NJQ04187.1"/>
    </source>
</evidence>
<dbReference type="AlphaFoldDB" id="A0A7X6CX33"/>
<dbReference type="InterPro" id="IPR036736">
    <property type="entry name" value="ACP-like_sf"/>
</dbReference>
<reference evidence="2 3" key="1">
    <citation type="submission" date="2020-03" db="EMBL/GenBank/DDBJ databases">
        <title>Draft genome of Streptomyces sp. ventii, isolated from the Axial Seamount in the Pacific Ocean, and resequencing of the two type strains Streptomyces lonarensis strain NCL 716 and Streptomyces bohaiensis strain 11A07.</title>
        <authorList>
            <person name="Loughran R.M."/>
            <person name="Pfannmuller K.M."/>
            <person name="Wasson B.J."/>
            <person name="Deadmond M.C."/>
            <person name="Paddock B.E."/>
            <person name="Koyack M.J."/>
            <person name="Gallegos D.A."/>
            <person name="Mitchell E.A."/>
            <person name="Ushijima B."/>
            <person name="Saw J.H."/>
            <person name="Mcphail K.L."/>
            <person name="Videau P."/>
        </authorList>
    </citation>
    <scope>NUCLEOTIDE SEQUENCE [LARGE SCALE GENOMIC DNA]</scope>
    <source>
        <strain evidence="2 3">NCL716</strain>
    </source>
</reference>
<dbReference type="SUPFAM" id="SSF47336">
    <property type="entry name" value="ACP-like"/>
    <property type="match status" value="1"/>
</dbReference>
<keyword evidence="3" id="KW-1185">Reference proteome</keyword>
<dbReference type="Gene3D" id="1.10.1200.10">
    <property type="entry name" value="ACP-like"/>
    <property type="match status" value="1"/>
</dbReference>
<proteinExistence type="predicted"/>
<dbReference type="Proteomes" id="UP000578686">
    <property type="component" value="Unassembled WGS sequence"/>
</dbReference>
<evidence type="ECO:0000259" key="1">
    <source>
        <dbReference type="PROSITE" id="PS50075"/>
    </source>
</evidence>
<dbReference type="InterPro" id="IPR009081">
    <property type="entry name" value="PP-bd_ACP"/>
</dbReference>
<gene>
    <name evidence="2" type="ORF">HCN56_00995</name>
</gene>
<comment type="caution">
    <text evidence="2">The sequence shown here is derived from an EMBL/GenBank/DDBJ whole genome shotgun (WGS) entry which is preliminary data.</text>
</comment>
<accession>A0A7X6CX33</accession>
<sequence length="85" mass="9004">MSTTYDALVDILTGIHDAPTEYLTPGATLHDLDVDSLTLVELAMRVERNLGVHIDDAELHGDLTLAGTAELIDRARSGETAASAS</sequence>
<organism evidence="2 3">
    <name type="scientific">Streptomyces lonarensis</name>
    <dbReference type="NCBI Taxonomy" id="700599"/>
    <lineage>
        <taxon>Bacteria</taxon>
        <taxon>Bacillati</taxon>
        <taxon>Actinomycetota</taxon>
        <taxon>Actinomycetes</taxon>
        <taxon>Kitasatosporales</taxon>
        <taxon>Streptomycetaceae</taxon>
        <taxon>Streptomyces</taxon>
    </lineage>
</organism>
<evidence type="ECO:0000313" key="3">
    <source>
        <dbReference type="Proteomes" id="UP000578686"/>
    </source>
</evidence>
<dbReference type="RefSeq" id="WP_167967488.1">
    <property type="nucleotide sequence ID" value="NZ_BHZG01000094.1"/>
</dbReference>